<reference evidence="1 2" key="1">
    <citation type="journal article" date="2016" name="Sci. Rep.">
        <title>Metabolic traits of an uncultured archaeal lineage -MSBL1- from brine pools of the Red Sea.</title>
        <authorList>
            <person name="Mwirichia R."/>
            <person name="Alam I."/>
            <person name="Rashid M."/>
            <person name="Vinu M."/>
            <person name="Ba-Alawi W."/>
            <person name="Anthony Kamau A."/>
            <person name="Kamanda Ngugi D."/>
            <person name="Goker M."/>
            <person name="Klenk H.P."/>
            <person name="Bajic V."/>
            <person name="Stingl U."/>
        </authorList>
    </citation>
    <scope>NUCLEOTIDE SEQUENCE [LARGE SCALE GENOMIC DNA]</scope>
    <source>
        <strain evidence="1">SCGC-AAA261C02</strain>
    </source>
</reference>
<evidence type="ECO:0000313" key="2">
    <source>
        <dbReference type="Proteomes" id="UP000070520"/>
    </source>
</evidence>
<protein>
    <recommendedName>
        <fullName evidence="3">ArnR1-like winged helix-turn-helix domain-containing protein</fullName>
    </recommendedName>
</protein>
<name>A0A133UYF4_9EURY</name>
<keyword evidence="2" id="KW-1185">Reference proteome</keyword>
<evidence type="ECO:0008006" key="3">
    <source>
        <dbReference type="Google" id="ProtNLM"/>
    </source>
</evidence>
<dbReference type="Proteomes" id="UP000070520">
    <property type="component" value="Unassembled WGS sequence"/>
</dbReference>
<dbReference type="EMBL" id="LHXW01000061">
    <property type="protein sequence ID" value="KXA99201.1"/>
    <property type="molecule type" value="Genomic_DNA"/>
</dbReference>
<accession>A0A133UYF4</accession>
<gene>
    <name evidence="1" type="ORF">AKJ42_03580</name>
</gene>
<proteinExistence type="predicted"/>
<dbReference type="AlphaFoldDB" id="A0A133UYF4"/>
<comment type="caution">
    <text evidence="1">The sequence shown here is derived from an EMBL/GenBank/DDBJ whole genome shotgun (WGS) entry which is preliminary data.</text>
</comment>
<evidence type="ECO:0000313" key="1">
    <source>
        <dbReference type="EMBL" id="KXA99201.1"/>
    </source>
</evidence>
<organism evidence="1 2">
    <name type="scientific">candidate division MSBL1 archaeon SCGC-AAA261C02</name>
    <dbReference type="NCBI Taxonomy" id="1698272"/>
    <lineage>
        <taxon>Archaea</taxon>
        <taxon>Methanobacteriati</taxon>
        <taxon>Methanobacteriota</taxon>
        <taxon>candidate division MSBL1</taxon>
    </lineage>
</organism>
<sequence>MKVRNEIRWLEENKKRFNLFVWAVKYGPIRARKLRERYGTDDWWPMKVHINDLVERGLVEEAEEGYRSTASGEKVFESLKAVHDIESV</sequence>